<evidence type="ECO:0000313" key="2">
    <source>
        <dbReference type="EMBL" id="KAB1072240.1"/>
    </source>
</evidence>
<dbReference type="Proteomes" id="UP000474159">
    <property type="component" value="Unassembled WGS sequence"/>
</dbReference>
<dbReference type="OrthoDB" id="7992433at2"/>
<dbReference type="EMBL" id="VZZK01000050">
    <property type="protein sequence ID" value="KAB1072240.1"/>
    <property type="molecule type" value="Genomic_DNA"/>
</dbReference>
<gene>
    <name evidence="2" type="ORF">F6X53_28460</name>
</gene>
<comment type="caution">
    <text evidence="2">The sequence shown here is derived from an EMBL/GenBank/DDBJ whole genome shotgun (WGS) entry which is preliminary data.</text>
</comment>
<accession>A0A6L3SPR4</accession>
<keyword evidence="3" id="KW-1185">Reference proteome</keyword>
<name>A0A6L3SPR4_9HYPH</name>
<sequence length="234" mass="25166">MRGSLPGRSTPTGGRSHDLASNAPRKSGLPALSEVPTKVVTPEVMWAPARIAERDGVTREAVLKLARDYVEDHDLTVERDARGRIATINVVAYDLIRSRVGDPSKAQTRQRPVAPKHLTELNSYDEALRQKTWHEAEKRRLELAELKGALIRKDRLQAAILTCGEEIVRVLDRLPQAANDLSIAVAKDGEHGLRTALKALASRLRADVAAALTNIAAGSPAQDEDGAGGAAGGE</sequence>
<dbReference type="RefSeq" id="WP_151004732.1">
    <property type="nucleotide sequence ID" value="NZ_BPQY01000453.1"/>
</dbReference>
<evidence type="ECO:0000313" key="3">
    <source>
        <dbReference type="Proteomes" id="UP000474159"/>
    </source>
</evidence>
<feature type="region of interest" description="Disordered" evidence="1">
    <location>
        <begin position="1"/>
        <end position="33"/>
    </location>
</feature>
<protein>
    <submittedName>
        <fullName evidence="2">ArsR family transcriptional regulator</fullName>
    </submittedName>
</protein>
<proteinExistence type="predicted"/>
<reference evidence="2 3" key="1">
    <citation type="submission" date="2019-09" db="EMBL/GenBank/DDBJ databases">
        <title>YIM 48816 draft genome.</title>
        <authorList>
            <person name="Jiang L."/>
        </authorList>
    </citation>
    <scope>NUCLEOTIDE SEQUENCE [LARGE SCALE GENOMIC DNA]</scope>
    <source>
        <strain evidence="2 3">YIM 48816</strain>
    </source>
</reference>
<dbReference type="AlphaFoldDB" id="A0A6L3SPR4"/>
<organism evidence="2 3">
    <name type="scientific">Methylobacterium soli</name>
    <dbReference type="NCBI Taxonomy" id="553447"/>
    <lineage>
        <taxon>Bacteria</taxon>
        <taxon>Pseudomonadati</taxon>
        <taxon>Pseudomonadota</taxon>
        <taxon>Alphaproteobacteria</taxon>
        <taxon>Hyphomicrobiales</taxon>
        <taxon>Methylobacteriaceae</taxon>
        <taxon>Methylobacterium</taxon>
    </lineage>
</organism>
<evidence type="ECO:0000256" key="1">
    <source>
        <dbReference type="SAM" id="MobiDB-lite"/>
    </source>
</evidence>